<feature type="binding site" evidence="6">
    <location>
        <begin position="82"/>
        <end position="87"/>
    </location>
    <ligand>
        <name>ATP</name>
        <dbReference type="ChEBI" id="CHEBI:30616"/>
    </ligand>
</feature>
<dbReference type="InterPro" id="IPR011063">
    <property type="entry name" value="TilS/TtcA_N"/>
</dbReference>
<evidence type="ECO:0000256" key="5">
    <source>
        <dbReference type="ARBA" id="ARBA00048539"/>
    </source>
</evidence>
<evidence type="ECO:0000313" key="9">
    <source>
        <dbReference type="EMBL" id="RFC62958.1"/>
    </source>
</evidence>
<comment type="catalytic activity">
    <reaction evidence="5 6">
        <text>cytidine(34) in tRNA(Ile2) + L-lysine + ATP = lysidine(34) in tRNA(Ile2) + AMP + diphosphate + H(+)</text>
        <dbReference type="Rhea" id="RHEA:43744"/>
        <dbReference type="Rhea" id="RHEA-COMP:10625"/>
        <dbReference type="Rhea" id="RHEA-COMP:10670"/>
        <dbReference type="ChEBI" id="CHEBI:15378"/>
        <dbReference type="ChEBI" id="CHEBI:30616"/>
        <dbReference type="ChEBI" id="CHEBI:32551"/>
        <dbReference type="ChEBI" id="CHEBI:33019"/>
        <dbReference type="ChEBI" id="CHEBI:82748"/>
        <dbReference type="ChEBI" id="CHEBI:83665"/>
        <dbReference type="ChEBI" id="CHEBI:456215"/>
        <dbReference type="EC" id="6.3.4.19"/>
    </reaction>
</comment>
<comment type="function">
    <text evidence="6">Ligates lysine onto the cytidine present at position 34 of the AUA codon-specific tRNA(Ile) that contains the anticodon CAU, in an ATP-dependent manner. Cytidine is converted to lysidine, thus changing the amino acid specificity of the tRNA from methionine to isoleucine.</text>
</comment>
<keyword evidence="4 6" id="KW-0067">ATP-binding</keyword>
<dbReference type="NCBIfam" id="TIGR02432">
    <property type="entry name" value="lysidine_TilS_N"/>
    <property type="match status" value="1"/>
</dbReference>
<evidence type="ECO:0000256" key="6">
    <source>
        <dbReference type="HAMAP-Rule" id="MF_01161"/>
    </source>
</evidence>
<feature type="domain" description="tRNA(Ile)-lysidine/2-thiocytidine synthase N-terminal" evidence="8">
    <location>
        <begin position="77"/>
        <end position="255"/>
    </location>
</feature>
<dbReference type="AlphaFoldDB" id="A0A371X139"/>
<dbReference type="InterPro" id="IPR012795">
    <property type="entry name" value="tRNA_Ile_lys_synt_N"/>
</dbReference>
<accession>A0A371X139</accession>
<evidence type="ECO:0000256" key="2">
    <source>
        <dbReference type="ARBA" id="ARBA00022694"/>
    </source>
</evidence>
<dbReference type="Gene3D" id="3.40.50.620">
    <property type="entry name" value="HUPs"/>
    <property type="match status" value="1"/>
</dbReference>
<protein>
    <recommendedName>
        <fullName evidence="6">tRNA(Ile)-lysidine synthase</fullName>
        <ecNumber evidence="6">6.3.4.19</ecNumber>
    </recommendedName>
    <alternativeName>
        <fullName evidence="6">tRNA(Ile)-2-lysyl-cytidine synthase</fullName>
    </alternativeName>
    <alternativeName>
        <fullName evidence="6">tRNA(Ile)-lysidine synthetase</fullName>
    </alternativeName>
</protein>
<organism evidence="9 10">
    <name type="scientific">Fulvimarina endophytica</name>
    <dbReference type="NCBI Taxonomy" id="2293836"/>
    <lineage>
        <taxon>Bacteria</taxon>
        <taxon>Pseudomonadati</taxon>
        <taxon>Pseudomonadota</taxon>
        <taxon>Alphaproteobacteria</taxon>
        <taxon>Hyphomicrobiales</taxon>
        <taxon>Aurantimonadaceae</taxon>
        <taxon>Fulvimarina</taxon>
    </lineage>
</organism>
<comment type="domain">
    <text evidence="6">The N-terminal region contains the highly conserved SGGXDS motif, predicted to be a P-loop motif involved in ATP binding.</text>
</comment>
<evidence type="ECO:0000256" key="1">
    <source>
        <dbReference type="ARBA" id="ARBA00022598"/>
    </source>
</evidence>
<dbReference type="InterPro" id="IPR012094">
    <property type="entry name" value="tRNA_Ile_lys_synt"/>
</dbReference>
<dbReference type="SUPFAM" id="SSF52402">
    <property type="entry name" value="Adenine nucleotide alpha hydrolases-like"/>
    <property type="match status" value="1"/>
</dbReference>
<dbReference type="EC" id="6.3.4.19" evidence="6"/>
<name>A0A371X139_9HYPH</name>
<proteinExistence type="inferred from homology"/>
<evidence type="ECO:0000256" key="3">
    <source>
        <dbReference type="ARBA" id="ARBA00022741"/>
    </source>
</evidence>
<dbReference type="GO" id="GO:0006400">
    <property type="term" value="P:tRNA modification"/>
    <property type="evidence" value="ECO:0007669"/>
    <property type="project" value="UniProtKB-UniRule"/>
</dbReference>
<dbReference type="GO" id="GO:0005737">
    <property type="term" value="C:cytoplasm"/>
    <property type="evidence" value="ECO:0007669"/>
    <property type="project" value="UniProtKB-SubCell"/>
</dbReference>
<dbReference type="Pfam" id="PF01171">
    <property type="entry name" value="ATP_bind_3"/>
    <property type="match status" value="1"/>
</dbReference>
<feature type="compositionally biased region" description="Polar residues" evidence="7">
    <location>
        <begin position="1"/>
        <end position="11"/>
    </location>
</feature>
<comment type="caution">
    <text evidence="9">The sequence shown here is derived from an EMBL/GenBank/DDBJ whole genome shotgun (WGS) entry which is preliminary data.</text>
</comment>
<evidence type="ECO:0000256" key="4">
    <source>
        <dbReference type="ARBA" id="ARBA00022840"/>
    </source>
</evidence>
<gene>
    <name evidence="6 9" type="primary">tilS</name>
    <name evidence="9" type="ORF">DYI37_13490</name>
</gene>
<dbReference type="HAMAP" id="MF_01161">
    <property type="entry name" value="tRNA_Ile_lys_synt"/>
    <property type="match status" value="1"/>
</dbReference>
<keyword evidence="6" id="KW-0963">Cytoplasm</keyword>
<dbReference type="PANTHER" id="PTHR43033">
    <property type="entry name" value="TRNA(ILE)-LYSIDINE SYNTHASE-RELATED"/>
    <property type="match status" value="1"/>
</dbReference>
<dbReference type="Proteomes" id="UP000264310">
    <property type="component" value="Unassembled WGS sequence"/>
</dbReference>
<dbReference type="GO" id="GO:0032267">
    <property type="term" value="F:tRNA(Ile)-lysidine synthase activity"/>
    <property type="evidence" value="ECO:0007669"/>
    <property type="project" value="UniProtKB-EC"/>
</dbReference>
<evidence type="ECO:0000259" key="8">
    <source>
        <dbReference type="Pfam" id="PF01171"/>
    </source>
</evidence>
<feature type="compositionally biased region" description="Basic and acidic residues" evidence="7">
    <location>
        <begin position="13"/>
        <end position="28"/>
    </location>
</feature>
<sequence>MHHLSGSQLALSSDERDPAHQARRGREERELLRAASGVRFRGTFETGDVEPLKSADLTERLDAIWPQTASRCEARTILVAVSGGPDSLALLALAADLDARRYVVRAATVDHGLRPEAAAEARHVAAICRDLRVPHRTLPWRGWTGRGNLQAAARNARYDLVLREARRTGAGAILTAHHLEDQLETVLHAISRGDGAERRAGMRETRELDPRTVLLRPFLSVSPARLHAVLGSQGLRAIEDPSNLDDRFARVRHRRAIAGMSQDERDGLLATMKSAARLRAERDERLADAFTQFCAEGLVFDDAACAILPRSAFATLDPCVAAPLLARLLTSVGGAAHGPRRENVDGLLSALREGETRTLNGARASASGDRVIMAREFGRDGPPPCDGPRDDIPAVFDRRFEIAWPQGQHGSRAHLGAYGTTGRGDARTRTLPCLFGGDGTLLAAHGAVAAREERAGRPIETLANLASLLPWRCLADLPERPGFASMRARSRLR</sequence>
<keyword evidence="3 6" id="KW-0547">Nucleotide-binding</keyword>
<evidence type="ECO:0000313" key="10">
    <source>
        <dbReference type="Proteomes" id="UP000264310"/>
    </source>
</evidence>
<keyword evidence="1 6" id="KW-0436">Ligase</keyword>
<comment type="subcellular location">
    <subcellularLocation>
        <location evidence="6">Cytoplasm</location>
    </subcellularLocation>
</comment>
<dbReference type="GO" id="GO:0005524">
    <property type="term" value="F:ATP binding"/>
    <property type="evidence" value="ECO:0007669"/>
    <property type="project" value="UniProtKB-UniRule"/>
</dbReference>
<dbReference type="InterPro" id="IPR014729">
    <property type="entry name" value="Rossmann-like_a/b/a_fold"/>
</dbReference>
<comment type="similarity">
    <text evidence="6">Belongs to the tRNA(Ile)-lysidine synthase family.</text>
</comment>
<feature type="region of interest" description="Disordered" evidence="7">
    <location>
        <begin position="1"/>
        <end position="28"/>
    </location>
</feature>
<reference evidence="9 10" key="1">
    <citation type="submission" date="2018-08" db="EMBL/GenBank/DDBJ databases">
        <title>Fulvimarina sp. 85, whole genome shotgun sequence.</title>
        <authorList>
            <person name="Tuo L."/>
        </authorList>
    </citation>
    <scope>NUCLEOTIDE SEQUENCE [LARGE SCALE GENOMIC DNA]</scope>
    <source>
        <strain evidence="9 10">85</strain>
    </source>
</reference>
<dbReference type="PANTHER" id="PTHR43033:SF1">
    <property type="entry name" value="TRNA(ILE)-LYSIDINE SYNTHASE-RELATED"/>
    <property type="match status" value="1"/>
</dbReference>
<evidence type="ECO:0000256" key="7">
    <source>
        <dbReference type="SAM" id="MobiDB-lite"/>
    </source>
</evidence>
<keyword evidence="2 6" id="KW-0819">tRNA processing</keyword>
<keyword evidence="10" id="KW-1185">Reference proteome</keyword>
<dbReference type="EMBL" id="QURL01000005">
    <property type="protein sequence ID" value="RFC62958.1"/>
    <property type="molecule type" value="Genomic_DNA"/>
</dbReference>
<dbReference type="CDD" id="cd01992">
    <property type="entry name" value="TilS_N"/>
    <property type="match status" value="1"/>
</dbReference>